<keyword evidence="2" id="KW-1185">Reference proteome</keyword>
<accession>A0ACB6ZEW5</accession>
<gene>
    <name evidence="1" type="ORF">BDM02DRAFT_3096624</name>
</gene>
<organism evidence="1 2">
    <name type="scientific">Thelephora ganbajun</name>
    <name type="common">Ganba fungus</name>
    <dbReference type="NCBI Taxonomy" id="370292"/>
    <lineage>
        <taxon>Eukaryota</taxon>
        <taxon>Fungi</taxon>
        <taxon>Dikarya</taxon>
        <taxon>Basidiomycota</taxon>
        <taxon>Agaricomycotina</taxon>
        <taxon>Agaricomycetes</taxon>
        <taxon>Thelephorales</taxon>
        <taxon>Thelephoraceae</taxon>
        <taxon>Thelephora</taxon>
    </lineage>
</organism>
<name>A0ACB6ZEW5_THEGA</name>
<sequence length="805" mass="88345">MAKVLASESPSRAPTQSVRGEVFPVFDAVLDGDDMTLELVTELNEGEVDEDIQAAQDQVMSVHMKKVLHYKRLLERAQASTAAQLHALQAEVRVLKEKERQYENGGYSNAALLNEDDFCVCGGRKRGSGYWSGYREGNANDGPGDLLSALRGDGSGGFNEIEVRKATRGLSREDRMRLIGLILDSCMPGDIRLQILLLEKYAKSTFDIVGNLSHDLAFKVLKWLPVRELLYVGTVSKKWQEMVHHPGLWKYHCLRITATDPMPLKPPQTPGGWELLYRALHHRESNFKNALPQNIRFLTGHTNYCTSLLLKGKRLISGSYDETIRFWNIETGQMTKCLQVKKPVSCIDFLYEEEVFVVGFHDVGRVHLFSSLTFNPLQQLAGHLNGIRAVALSSKNLVSAGADKALVCWDWRAGTKIVRFGQQTTVNIGVQLISSEGNPDEGERVVSVTIDGIVRVFSIKRREMVSQFKLSELGGGDPMLNAKLLNVGTAPNNMLQWFAARGTQMTCATKFVVVHLRWTEGDVSQPEVKEASKDFVVSQPPSAFTMGRPRTNSSLSRSTSSTSIVRRTSLAPPTPVTKGRLSLSTSASRTSLTPLSPSPSPGAGSNPGGFPFRFGRAAVLTAPPKLVAVIDTPDLAVGAVDASKRRVVTATRFSSRIGADRTIFMSTHRDKDAKPSGSQGDDSDDEELGTNEIDKLRKPSPIGRDVDLNEDIIPLQGVWAALSEGVPDSVTNIKGLLGGLPKKFEGLATPEKNPMSMQLSHEEVVVGCADGTIYVMSFIGYDYRKSKALVQSPQDLNIQDTTLVY</sequence>
<reference evidence="1" key="2">
    <citation type="journal article" date="2020" name="Nat. Commun.">
        <title>Large-scale genome sequencing of mycorrhizal fungi provides insights into the early evolution of symbiotic traits.</title>
        <authorList>
            <person name="Miyauchi S."/>
            <person name="Kiss E."/>
            <person name="Kuo A."/>
            <person name="Drula E."/>
            <person name="Kohler A."/>
            <person name="Sanchez-Garcia M."/>
            <person name="Morin E."/>
            <person name="Andreopoulos B."/>
            <person name="Barry K.W."/>
            <person name="Bonito G."/>
            <person name="Buee M."/>
            <person name="Carver A."/>
            <person name="Chen C."/>
            <person name="Cichocki N."/>
            <person name="Clum A."/>
            <person name="Culley D."/>
            <person name="Crous P.W."/>
            <person name="Fauchery L."/>
            <person name="Girlanda M."/>
            <person name="Hayes R.D."/>
            <person name="Keri Z."/>
            <person name="LaButti K."/>
            <person name="Lipzen A."/>
            <person name="Lombard V."/>
            <person name="Magnuson J."/>
            <person name="Maillard F."/>
            <person name="Murat C."/>
            <person name="Nolan M."/>
            <person name="Ohm R.A."/>
            <person name="Pangilinan J."/>
            <person name="Pereira M.F."/>
            <person name="Perotto S."/>
            <person name="Peter M."/>
            <person name="Pfister S."/>
            <person name="Riley R."/>
            <person name="Sitrit Y."/>
            <person name="Stielow J.B."/>
            <person name="Szollosi G."/>
            <person name="Zifcakova L."/>
            <person name="Stursova M."/>
            <person name="Spatafora J.W."/>
            <person name="Tedersoo L."/>
            <person name="Vaario L.M."/>
            <person name="Yamada A."/>
            <person name="Yan M."/>
            <person name="Wang P."/>
            <person name="Xu J."/>
            <person name="Bruns T."/>
            <person name="Baldrian P."/>
            <person name="Vilgalys R."/>
            <person name="Dunand C."/>
            <person name="Henrissat B."/>
            <person name="Grigoriev I.V."/>
            <person name="Hibbett D."/>
            <person name="Nagy L.G."/>
            <person name="Martin F.M."/>
        </authorList>
    </citation>
    <scope>NUCLEOTIDE SEQUENCE</scope>
    <source>
        <strain evidence="1">P2</strain>
    </source>
</reference>
<protein>
    <submittedName>
        <fullName evidence="1">Uncharacterized protein</fullName>
    </submittedName>
</protein>
<dbReference type="EMBL" id="MU118015">
    <property type="protein sequence ID" value="KAF9648350.1"/>
    <property type="molecule type" value="Genomic_DNA"/>
</dbReference>
<proteinExistence type="predicted"/>
<dbReference type="Proteomes" id="UP000886501">
    <property type="component" value="Unassembled WGS sequence"/>
</dbReference>
<evidence type="ECO:0000313" key="2">
    <source>
        <dbReference type="Proteomes" id="UP000886501"/>
    </source>
</evidence>
<comment type="caution">
    <text evidence="1">The sequence shown here is derived from an EMBL/GenBank/DDBJ whole genome shotgun (WGS) entry which is preliminary data.</text>
</comment>
<reference evidence="1" key="1">
    <citation type="submission" date="2019-10" db="EMBL/GenBank/DDBJ databases">
        <authorList>
            <consortium name="DOE Joint Genome Institute"/>
            <person name="Kuo A."/>
            <person name="Miyauchi S."/>
            <person name="Kiss E."/>
            <person name="Drula E."/>
            <person name="Kohler A."/>
            <person name="Sanchez-Garcia M."/>
            <person name="Andreopoulos B."/>
            <person name="Barry K.W."/>
            <person name="Bonito G."/>
            <person name="Buee M."/>
            <person name="Carver A."/>
            <person name="Chen C."/>
            <person name="Cichocki N."/>
            <person name="Clum A."/>
            <person name="Culley D."/>
            <person name="Crous P.W."/>
            <person name="Fauchery L."/>
            <person name="Girlanda M."/>
            <person name="Hayes R."/>
            <person name="Keri Z."/>
            <person name="Labutti K."/>
            <person name="Lipzen A."/>
            <person name="Lombard V."/>
            <person name="Magnuson J."/>
            <person name="Maillard F."/>
            <person name="Morin E."/>
            <person name="Murat C."/>
            <person name="Nolan M."/>
            <person name="Ohm R."/>
            <person name="Pangilinan J."/>
            <person name="Pereira M."/>
            <person name="Perotto S."/>
            <person name="Peter M."/>
            <person name="Riley R."/>
            <person name="Sitrit Y."/>
            <person name="Stielow B."/>
            <person name="Szollosi G."/>
            <person name="Zifcakova L."/>
            <person name="Stursova M."/>
            <person name="Spatafora J.W."/>
            <person name="Tedersoo L."/>
            <person name="Vaario L.-M."/>
            <person name="Yamada A."/>
            <person name="Yan M."/>
            <person name="Wang P."/>
            <person name="Xu J."/>
            <person name="Bruns T."/>
            <person name="Baldrian P."/>
            <person name="Vilgalys R."/>
            <person name="Henrissat B."/>
            <person name="Grigoriev I.V."/>
            <person name="Hibbett D."/>
            <person name="Nagy L.G."/>
            <person name="Martin F.M."/>
        </authorList>
    </citation>
    <scope>NUCLEOTIDE SEQUENCE</scope>
    <source>
        <strain evidence="1">P2</strain>
    </source>
</reference>
<evidence type="ECO:0000313" key="1">
    <source>
        <dbReference type="EMBL" id="KAF9648350.1"/>
    </source>
</evidence>